<feature type="compositionally biased region" description="Polar residues" evidence="2">
    <location>
        <begin position="134"/>
        <end position="149"/>
    </location>
</feature>
<feature type="compositionally biased region" description="Basic and acidic residues" evidence="2">
    <location>
        <begin position="525"/>
        <end position="544"/>
    </location>
</feature>
<dbReference type="InterPro" id="IPR036249">
    <property type="entry name" value="Thioredoxin-like_sf"/>
</dbReference>
<feature type="compositionally biased region" description="Polar residues" evidence="2">
    <location>
        <begin position="282"/>
        <end position="295"/>
    </location>
</feature>
<dbReference type="Gene3D" id="2.60.120.470">
    <property type="entry name" value="PITH domain"/>
    <property type="match status" value="1"/>
</dbReference>
<feature type="compositionally biased region" description="Basic and acidic residues" evidence="2">
    <location>
        <begin position="760"/>
        <end position="813"/>
    </location>
</feature>
<feature type="compositionally biased region" description="Basic and acidic residues" evidence="2">
    <location>
        <begin position="411"/>
        <end position="420"/>
    </location>
</feature>
<feature type="region of interest" description="Disordered" evidence="2">
    <location>
        <begin position="584"/>
        <end position="928"/>
    </location>
</feature>
<feature type="compositionally biased region" description="Basic and acidic residues" evidence="2">
    <location>
        <begin position="840"/>
        <end position="859"/>
    </location>
</feature>
<feature type="compositionally biased region" description="Polar residues" evidence="2">
    <location>
        <begin position="479"/>
        <end position="490"/>
    </location>
</feature>
<evidence type="ECO:0000313" key="3">
    <source>
        <dbReference type="EMBL" id="CAD7231420.1"/>
    </source>
</evidence>
<dbReference type="EMBL" id="OB663493">
    <property type="protein sequence ID" value="CAD7231420.1"/>
    <property type="molecule type" value="Genomic_DNA"/>
</dbReference>
<feature type="region of interest" description="Disordered" evidence="2">
    <location>
        <begin position="525"/>
        <end position="560"/>
    </location>
</feature>
<dbReference type="InterPro" id="IPR013766">
    <property type="entry name" value="Thioredoxin_domain"/>
</dbReference>
<dbReference type="PROSITE" id="PS51532">
    <property type="entry name" value="PITH"/>
    <property type="match status" value="1"/>
</dbReference>
<dbReference type="InterPro" id="IPR010400">
    <property type="entry name" value="PITH_dom"/>
</dbReference>
<dbReference type="GO" id="GO:0005737">
    <property type="term" value="C:cytoplasm"/>
    <property type="evidence" value="ECO:0007669"/>
    <property type="project" value="UniProtKB-ARBA"/>
</dbReference>
<dbReference type="InterPro" id="IPR017937">
    <property type="entry name" value="Thioredoxin_CS"/>
</dbReference>
<name>A0A7R8WIB8_9CRUS</name>
<reference evidence="3" key="1">
    <citation type="submission" date="2020-11" db="EMBL/GenBank/DDBJ databases">
        <authorList>
            <person name="Tran Van P."/>
        </authorList>
    </citation>
    <scope>NUCLEOTIDE SEQUENCE</scope>
</reference>
<dbReference type="InterPro" id="IPR008979">
    <property type="entry name" value="Galactose-bd-like_sf"/>
</dbReference>
<feature type="region of interest" description="Disordered" evidence="2">
    <location>
        <begin position="402"/>
        <end position="433"/>
    </location>
</feature>
<dbReference type="SUPFAM" id="SSF49785">
    <property type="entry name" value="Galactose-binding domain-like"/>
    <property type="match status" value="1"/>
</dbReference>
<feature type="region of interest" description="Disordered" evidence="2">
    <location>
        <begin position="334"/>
        <end position="377"/>
    </location>
</feature>
<feature type="region of interest" description="Disordered" evidence="2">
    <location>
        <begin position="269"/>
        <end position="295"/>
    </location>
</feature>
<dbReference type="PROSITE" id="PS51352">
    <property type="entry name" value="THIOREDOXIN_2"/>
    <property type="match status" value="1"/>
</dbReference>
<sequence>MAAPKDVRDEEDYDNELQSAGNKLVVVDFHASWCGPCVRMHPVVNELTLKYPTVVFLKVDVDECGEVAAKENVTSMPTFLLYKNKIQVDVIKGANAAALEAAIKKHMSVGGEGEGSSVPGQTRESAPGELRPRTANQKSFTLESPTATRDSSHSPPPKRAKNNKVIAKLSPRQPLPKKTVSEQAVAAEETDKKPELGEVGEADKKTAVLDPGKVKTILLRAQESGIKQKKPKTSASPKKTGSNEVVGGLETHKKTLLWEAGNVKTYLPRAQEAEIGEKKPKTSASQKKTGSSEVVSGVETGNKTLFWEAVNVKASLPTTGEEFGVGRRILPSLRSAGEEQSKMGGVQGRKPVSSEAKSESVQQSRSSGRGGAGPGLNWCGCCRPMDERGSIHGMPEDILYTTEWKTTNAPRDSRSKDTSKNSRRKEGKISFAKRGGEVQLMEWTNRGGEVQQMEWTNRGGEVQQMEWTNRGGDSKGKMSKSNNSVSQSKEGQPLKEEKVGRGGGGVCSCCGGGEQAKKSVHYSLEEKTKVRGEQESEARSESVQRLRSSGRGGAGPGLNWCGCCRPMDERGSIHGMPEDILYTTEWKTTNAPRDSRSKDTSKNSRRKEGKISFAKRGGEVQQMQWANRGGDSKGKMSKSSISMSKSKEGRPPQFQEGKPLMEERVGRGGGGVCSCCGGGGGQKEESREGKSVHSMEEKTKVKGEQESEDATSNVTVGKKGKGKESKSDDPPPKMSVDGTKVGGGSTERLKEGKKKGQRGKAVEGKEWKAKRRESDDEEKQRRESYPKESVSESKSKDENSKEGKSKDEKDASKKQTTPIASPPLKGEPDVVEGSPGGLVSEKEGKEKIAASKGDVEAKVAEQAAGRVGPRESDAAENGAKKRLKSAATPSLPSTSEFHLKSNPDIAADQKSPDISPRSSLVSRGRKSSVPVASTPVVADGRTVGKTSGYPAQKDVESTITPNTLDEIKIELRIPADVLKSMMEDAEPVESLDRKLLLNTMLMKSDCECLNEADDHPMLSCIDPEKYSEEGSYLESDCDAELIMNLSFSVNVKIHSLVIEGPVSNGPKTIKIFTNQTKTMDFDNAKTTEPVQQIIVTPENLNGEPIPLRFVKFQNVGNFQVFIQDNQEGLDTTVIKKFQLYGHPISTTNMSDFKRIAGKKGEAH</sequence>
<accession>A0A7R8WIB8</accession>
<proteinExistence type="predicted"/>
<feature type="compositionally biased region" description="Basic and acidic residues" evidence="2">
    <location>
        <begin position="189"/>
        <end position="207"/>
    </location>
</feature>
<keyword evidence="1" id="KW-1015">Disulfide bond</keyword>
<feature type="compositionally biased region" description="Polar residues" evidence="2">
    <location>
        <begin position="887"/>
        <end position="896"/>
    </location>
</feature>
<dbReference type="Gene3D" id="3.40.30.10">
    <property type="entry name" value="Glutaredoxin"/>
    <property type="match status" value="1"/>
</dbReference>
<dbReference type="SUPFAM" id="SSF52833">
    <property type="entry name" value="Thioredoxin-like"/>
    <property type="match status" value="1"/>
</dbReference>
<dbReference type="AlphaFoldDB" id="A0A7R8WIB8"/>
<dbReference type="PANTHER" id="PTHR46115">
    <property type="entry name" value="THIOREDOXIN-LIKE PROTEIN 1"/>
    <property type="match status" value="1"/>
</dbReference>
<evidence type="ECO:0000256" key="1">
    <source>
        <dbReference type="ARBA" id="ARBA00023157"/>
    </source>
</evidence>
<evidence type="ECO:0000256" key="2">
    <source>
        <dbReference type="SAM" id="MobiDB-lite"/>
    </source>
</evidence>
<dbReference type="PROSITE" id="PS00194">
    <property type="entry name" value="THIOREDOXIN_1"/>
    <property type="match status" value="1"/>
</dbReference>
<organism evidence="3">
    <name type="scientific">Cyprideis torosa</name>
    <dbReference type="NCBI Taxonomy" id="163714"/>
    <lineage>
        <taxon>Eukaryota</taxon>
        <taxon>Metazoa</taxon>
        <taxon>Ecdysozoa</taxon>
        <taxon>Arthropoda</taxon>
        <taxon>Crustacea</taxon>
        <taxon>Oligostraca</taxon>
        <taxon>Ostracoda</taxon>
        <taxon>Podocopa</taxon>
        <taxon>Podocopida</taxon>
        <taxon>Cytherocopina</taxon>
        <taxon>Cytheroidea</taxon>
        <taxon>Cytherideidae</taxon>
        <taxon>Cyprideis</taxon>
    </lineage>
</organism>
<feature type="compositionally biased region" description="Basic and acidic residues" evidence="2">
    <location>
        <begin position="682"/>
        <end position="705"/>
    </location>
</feature>
<feature type="compositionally biased region" description="Basic and acidic residues" evidence="2">
    <location>
        <begin position="722"/>
        <end position="731"/>
    </location>
</feature>
<dbReference type="InterPro" id="IPR037047">
    <property type="entry name" value="PITH_dom_sf"/>
</dbReference>
<dbReference type="CDD" id="cd02947">
    <property type="entry name" value="TRX_family"/>
    <property type="match status" value="1"/>
</dbReference>
<feature type="region of interest" description="Disordered" evidence="2">
    <location>
        <begin position="457"/>
        <end position="503"/>
    </location>
</feature>
<gene>
    <name evidence="3" type="ORF">CTOB1V02_LOCUS9267</name>
</gene>
<feature type="compositionally biased region" description="Basic and acidic residues" evidence="2">
    <location>
        <begin position="593"/>
        <end position="602"/>
    </location>
</feature>
<feature type="compositionally biased region" description="Basic and acidic residues" evidence="2">
    <location>
        <begin position="271"/>
        <end position="280"/>
    </location>
</feature>
<protein>
    <submittedName>
        <fullName evidence="3">Uncharacterized protein</fullName>
    </submittedName>
</protein>
<dbReference type="Pfam" id="PF06201">
    <property type="entry name" value="PITH"/>
    <property type="match status" value="1"/>
</dbReference>
<dbReference type="OrthoDB" id="2121326at2759"/>
<feature type="region of interest" description="Disordered" evidence="2">
    <location>
        <begin position="109"/>
        <end position="248"/>
    </location>
</feature>
<dbReference type="Pfam" id="PF00085">
    <property type="entry name" value="Thioredoxin"/>
    <property type="match status" value="1"/>
</dbReference>
<feature type="compositionally biased region" description="Gly residues" evidence="2">
    <location>
        <begin position="667"/>
        <end position="681"/>
    </location>
</feature>